<proteinExistence type="predicted"/>
<organism evidence="2 3">
    <name type="scientific">Steroidobacter flavus</name>
    <dbReference type="NCBI Taxonomy" id="1842136"/>
    <lineage>
        <taxon>Bacteria</taxon>
        <taxon>Pseudomonadati</taxon>
        <taxon>Pseudomonadota</taxon>
        <taxon>Gammaproteobacteria</taxon>
        <taxon>Steroidobacterales</taxon>
        <taxon>Steroidobacteraceae</taxon>
        <taxon>Steroidobacter</taxon>
    </lineage>
</organism>
<protein>
    <recommendedName>
        <fullName evidence="4">Secreted protein</fullName>
    </recommendedName>
</protein>
<evidence type="ECO:0008006" key="4">
    <source>
        <dbReference type="Google" id="ProtNLM"/>
    </source>
</evidence>
<dbReference type="RefSeq" id="WP_380602039.1">
    <property type="nucleotide sequence ID" value="NZ_JBHSDU010000014.1"/>
</dbReference>
<comment type="caution">
    <text evidence="2">The sequence shown here is derived from an EMBL/GenBank/DDBJ whole genome shotgun (WGS) entry which is preliminary data.</text>
</comment>
<evidence type="ECO:0000313" key="2">
    <source>
        <dbReference type="EMBL" id="MFC4312548.1"/>
    </source>
</evidence>
<evidence type="ECO:0000256" key="1">
    <source>
        <dbReference type="SAM" id="SignalP"/>
    </source>
</evidence>
<dbReference type="Proteomes" id="UP001595904">
    <property type="component" value="Unassembled WGS sequence"/>
</dbReference>
<keyword evidence="1" id="KW-0732">Signal</keyword>
<accession>A0ABV8T0W4</accession>
<feature type="signal peptide" evidence="1">
    <location>
        <begin position="1"/>
        <end position="24"/>
    </location>
</feature>
<keyword evidence="3" id="KW-1185">Reference proteome</keyword>
<feature type="chain" id="PRO_5047028311" description="Secreted protein" evidence="1">
    <location>
        <begin position="25"/>
        <end position="126"/>
    </location>
</feature>
<reference evidence="3" key="1">
    <citation type="journal article" date="2019" name="Int. J. Syst. Evol. Microbiol.">
        <title>The Global Catalogue of Microorganisms (GCM) 10K type strain sequencing project: providing services to taxonomists for standard genome sequencing and annotation.</title>
        <authorList>
            <consortium name="The Broad Institute Genomics Platform"/>
            <consortium name="The Broad Institute Genome Sequencing Center for Infectious Disease"/>
            <person name="Wu L."/>
            <person name="Ma J."/>
        </authorList>
    </citation>
    <scope>NUCLEOTIDE SEQUENCE [LARGE SCALE GENOMIC DNA]</scope>
    <source>
        <strain evidence="3">CGMCC 1.10759</strain>
    </source>
</reference>
<name>A0ABV8T0W4_9GAMM</name>
<gene>
    <name evidence="2" type="ORF">ACFPN2_25925</name>
</gene>
<dbReference type="EMBL" id="JBHSDU010000014">
    <property type="protein sequence ID" value="MFC4312548.1"/>
    <property type="molecule type" value="Genomic_DNA"/>
</dbReference>
<evidence type="ECO:0000313" key="3">
    <source>
        <dbReference type="Proteomes" id="UP001595904"/>
    </source>
</evidence>
<sequence length="126" mass="13684">MTRSLRFLCILLLSLCGWVTPSLACNFMPEQRDCCPEGVPCESERSHPADDSTGLVCCAPSTTTNSSTVSAQQQHDDQALLPVDGGAQPGVVMPRAPPVLLSRAPIDFPLFLPQQDTYLRTGRLRL</sequence>